<dbReference type="AlphaFoldDB" id="A0A9P8TDX2"/>
<name>A0A9P8TDX2_9ASCO</name>
<keyword evidence="2" id="KW-1185">Reference proteome</keyword>
<dbReference type="EMBL" id="JAEUBD010000382">
    <property type="protein sequence ID" value="KAH3675346.1"/>
    <property type="molecule type" value="Genomic_DNA"/>
</dbReference>
<protein>
    <submittedName>
        <fullName evidence="1">Uncharacterized protein</fullName>
    </submittedName>
</protein>
<proteinExistence type="predicted"/>
<reference evidence="1" key="2">
    <citation type="submission" date="2021-01" db="EMBL/GenBank/DDBJ databases">
        <authorList>
            <person name="Schikora-Tamarit M.A."/>
        </authorList>
    </citation>
    <scope>NUCLEOTIDE SEQUENCE</scope>
    <source>
        <strain evidence="1">NCAIM Y.01608</strain>
    </source>
</reference>
<comment type="caution">
    <text evidence="1">The sequence shown here is derived from an EMBL/GenBank/DDBJ whole genome shotgun (WGS) entry which is preliminary data.</text>
</comment>
<evidence type="ECO:0000313" key="2">
    <source>
        <dbReference type="Proteomes" id="UP000788993"/>
    </source>
</evidence>
<gene>
    <name evidence="1" type="ORF">OGATHE_001686</name>
</gene>
<organism evidence="1 2">
    <name type="scientific">Ogataea polymorpha</name>
    <dbReference type="NCBI Taxonomy" id="460523"/>
    <lineage>
        <taxon>Eukaryota</taxon>
        <taxon>Fungi</taxon>
        <taxon>Dikarya</taxon>
        <taxon>Ascomycota</taxon>
        <taxon>Saccharomycotina</taxon>
        <taxon>Pichiomycetes</taxon>
        <taxon>Pichiales</taxon>
        <taxon>Pichiaceae</taxon>
        <taxon>Ogataea</taxon>
    </lineage>
</organism>
<evidence type="ECO:0000313" key="1">
    <source>
        <dbReference type="EMBL" id="KAH3675346.1"/>
    </source>
</evidence>
<reference evidence="1" key="1">
    <citation type="journal article" date="2021" name="Open Biol.">
        <title>Shared evolutionary footprints suggest mitochondrial oxidative damage underlies multiple complex I losses in fungi.</title>
        <authorList>
            <person name="Schikora-Tamarit M.A."/>
            <person name="Marcet-Houben M."/>
            <person name="Nosek J."/>
            <person name="Gabaldon T."/>
        </authorList>
    </citation>
    <scope>NUCLEOTIDE SEQUENCE</scope>
    <source>
        <strain evidence="1">NCAIM Y.01608</strain>
    </source>
</reference>
<accession>A0A9P8TDX2</accession>
<sequence>MLPLLILKGIPGKEDKSAQYEAKTHYTPDVILLGADTFLTPTLPITFSLELDNLEPFPLTFPSLDPKEALCLGTVKIPDSLEAECVGDDDIVVVVVVVVDTRRKLVRGFFVRIGVRLVLFCGRAVLTRLARAFHGNSLLSDLESSRDLSSADRRHDMAAQLCVNHKGLSFLDNRVWHQRMQSSNGLIWLVIEHHGVAPISKLVLVLTTSWTLLLTKYSRTLRKGSLRGAPGRDCLGDANAMKSLEITLKSPWSTLSYCSYSSRLKEVMSSMPRSLARQTPYTTSWMASSKSALEYPASLKPQNGGSCWAIGWSTWCGDQFWTSTM</sequence>
<dbReference type="Proteomes" id="UP000788993">
    <property type="component" value="Unassembled WGS sequence"/>
</dbReference>